<dbReference type="GO" id="GO:0015074">
    <property type="term" value="P:DNA integration"/>
    <property type="evidence" value="ECO:0007669"/>
    <property type="project" value="UniProtKB-KW"/>
</dbReference>
<dbReference type="eggNOG" id="COG4974">
    <property type="taxonomic scope" value="Bacteria"/>
</dbReference>
<dbReference type="InterPro" id="IPR050090">
    <property type="entry name" value="Tyrosine_recombinase_XerCD"/>
</dbReference>
<feature type="domain" description="Tyr recombinase" evidence="7">
    <location>
        <begin position="237"/>
        <end position="450"/>
    </location>
</feature>
<evidence type="ECO:0000256" key="1">
    <source>
        <dbReference type="ARBA" id="ARBA00008857"/>
    </source>
</evidence>
<accession>V5WI06</accession>
<dbReference type="InterPro" id="IPR013762">
    <property type="entry name" value="Integrase-like_cat_sf"/>
</dbReference>
<feature type="compositionally biased region" description="Polar residues" evidence="6">
    <location>
        <begin position="90"/>
        <end position="105"/>
    </location>
</feature>
<dbReference type="PROSITE" id="PS51900">
    <property type="entry name" value="CB"/>
    <property type="match status" value="1"/>
</dbReference>
<dbReference type="InterPro" id="IPR002104">
    <property type="entry name" value="Integrase_catalytic"/>
</dbReference>
<proteinExistence type="inferred from homology"/>
<dbReference type="InterPro" id="IPR010998">
    <property type="entry name" value="Integrase_recombinase_N"/>
</dbReference>
<evidence type="ECO:0000256" key="5">
    <source>
        <dbReference type="PROSITE-ProRule" id="PRU01248"/>
    </source>
</evidence>
<sequence length="455" mass="52684">MYKNINPEFRILLKKLYKVGDKFLKYYEHWVWMFNNYRMSGLVDGDFETQLESWIEYMAPHKEEWQLDQARKAVSIYRRHFLSNDVKYAGSQNQTGKTCEKSTVSKIADNSGKQEQSTASEEENNRRSPAEGSSIDDWFQLESEATRELRLQQKSYSTEKAYLYWLRYLKYHTKEKPVSELSEQDVRDFLTYLSVEKGIAASTQKQAFNSLLFVYRYILHIDINDLQSVIRAKKKRRLPIVLSLEEISKIVGSMVPPYSLMCKIIYGGGLRLNECVNLRVKDVQLNECVLTVRSGKGDKDRQTLLSQSLISDLEKHINGIRALFELDRRENRNGVALPGALERKYPDAGKEWAWFWLFPAQKLSVDPRSEIVRRHHIYPGSLQKRFKTALGDSGIPKQASVHSLRHSFATHLIENGYDIRTVQELLGHSDVSTTMIYTHVATKNKLGVVSPADRL</sequence>
<dbReference type="KEGG" id="slr:L21SP2_2095"/>
<dbReference type="GO" id="GO:0003677">
    <property type="term" value="F:DNA binding"/>
    <property type="evidence" value="ECO:0007669"/>
    <property type="project" value="UniProtKB-UniRule"/>
</dbReference>
<evidence type="ECO:0000259" key="8">
    <source>
        <dbReference type="PROSITE" id="PS51900"/>
    </source>
</evidence>
<evidence type="ECO:0000313" key="10">
    <source>
        <dbReference type="Proteomes" id="UP000018680"/>
    </source>
</evidence>
<keyword evidence="2" id="KW-0229">DNA integration</keyword>
<dbReference type="PROSITE" id="PS51898">
    <property type="entry name" value="TYR_RECOMBINASE"/>
    <property type="match status" value="1"/>
</dbReference>
<keyword evidence="4" id="KW-0233">DNA recombination</keyword>
<dbReference type="Proteomes" id="UP000018680">
    <property type="component" value="Chromosome"/>
</dbReference>
<dbReference type="InterPro" id="IPR011946">
    <property type="entry name" value="Integrase_integron-type"/>
</dbReference>
<name>V5WI06_9SPIO</name>
<dbReference type="PROSITE" id="PS01081">
    <property type="entry name" value="HTH_TETR_1"/>
    <property type="match status" value="1"/>
</dbReference>
<dbReference type="PATRIC" id="fig|1307761.3.peg.2088"/>
<keyword evidence="3 5" id="KW-0238">DNA-binding</keyword>
<dbReference type="STRING" id="1307761.L21SP2_2095"/>
<dbReference type="PANTHER" id="PTHR30349">
    <property type="entry name" value="PHAGE INTEGRASE-RELATED"/>
    <property type="match status" value="1"/>
</dbReference>
<dbReference type="HOGENOM" id="CLU_027562_37_0_12"/>
<evidence type="ECO:0000256" key="6">
    <source>
        <dbReference type="SAM" id="MobiDB-lite"/>
    </source>
</evidence>
<organism evidence="9 10">
    <name type="scientific">Salinispira pacifica</name>
    <dbReference type="NCBI Taxonomy" id="1307761"/>
    <lineage>
        <taxon>Bacteria</taxon>
        <taxon>Pseudomonadati</taxon>
        <taxon>Spirochaetota</taxon>
        <taxon>Spirochaetia</taxon>
        <taxon>Spirochaetales</taxon>
        <taxon>Spirochaetaceae</taxon>
        <taxon>Salinispira</taxon>
    </lineage>
</organism>
<dbReference type="InterPro" id="IPR044068">
    <property type="entry name" value="CB"/>
</dbReference>
<keyword evidence="10" id="KW-1185">Reference proteome</keyword>
<evidence type="ECO:0000256" key="4">
    <source>
        <dbReference type="ARBA" id="ARBA00023172"/>
    </source>
</evidence>
<dbReference type="InterPro" id="IPR023772">
    <property type="entry name" value="DNA-bd_HTH_TetR-type_CS"/>
</dbReference>
<reference evidence="9 10" key="1">
    <citation type="journal article" date="2015" name="Stand. Genomic Sci.">
        <title>Complete genome sequence and description of Salinispira pacifica gen. nov., sp. nov., a novel spirochaete isolated form a hypersaline microbial mat.</title>
        <authorList>
            <person name="Ben Hania W."/>
            <person name="Joseph M."/>
            <person name="Schumann P."/>
            <person name="Bunk B."/>
            <person name="Fiebig A."/>
            <person name="Sproer C."/>
            <person name="Klenk H.P."/>
            <person name="Fardeau M.L."/>
            <person name="Spring S."/>
        </authorList>
    </citation>
    <scope>NUCLEOTIDE SEQUENCE [LARGE SCALE GENOMIC DNA]</scope>
    <source>
        <strain evidence="9 10">L21-RPul-D2</strain>
    </source>
</reference>
<dbReference type="GO" id="GO:0006310">
    <property type="term" value="P:DNA recombination"/>
    <property type="evidence" value="ECO:0007669"/>
    <property type="project" value="UniProtKB-KW"/>
</dbReference>
<dbReference type="InterPro" id="IPR004107">
    <property type="entry name" value="Integrase_SAM-like_N"/>
</dbReference>
<dbReference type="RefSeq" id="WP_024268368.1">
    <property type="nucleotide sequence ID" value="NC_023035.1"/>
</dbReference>
<dbReference type="Pfam" id="PF13495">
    <property type="entry name" value="Phage_int_SAM_4"/>
    <property type="match status" value="1"/>
</dbReference>
<gene>
    <name evidence="9" type="ORF">L21SP2_2095</name>
</gene>
<feature type="region of interest" description="Disordered" evidence="6">
    <location>
        <begin position="90"/>
        <end position="133"/>
    </location>
</feature>
<comment type="similarity">
    <text evidence="1">Belongs to the 'phage' integrase family.</text>
</comment>
<dbReference type="EMBL" id="CP006939">
    <property type="protein sequence ID" value="AHC15462.1"/>
    <property type="molecule type" value="Genomic_DNA"/>
</dbReference>
<evidence type="ECO:0000256" key="2">
    <source>
        <dbReference type="ARBA" id="ARBA00022908"/>
    </source>
</evidence>
<dbReference type="NCBIfam" id="TIGR02249">
    <property type="entry name" value="integrase_gron"/>
    <property type="match status" value="1"/>
</dbReference>
<dbReference type="InterPro" id="IPR011010">
    <property type="entry name" value="DNA_brk_join_enz"/>
</dbReference>
<protein>
    <submittedName>
        <fullName evidence="9">Integron integrase IntIPac</fullName>
    </submittedName>
</protein>
<dbReference type="Gene3D" id="1.10.150.130">
    <property type="match status" value="1"/>
</dbReference>
<dbReference type="AlphaFoldDB" id="V5WI06"/>
<dbReference type="Gene3D" id="1.10.443.10">
    <property type="entry name" value="Intergrase catalytic core"/>
    <property type="match status" value="1"/>
</dbReference>
<dbReference type="Pfam" id="PF00589">
    <property type="entry name" value="Phage_integrase"/>
    <property type="match status" value="1"/>
</dbReference>
<evidence type="ECO:0000256" key="3">
    <source>
        <dbReference type="ARBA" id="ARBA00023125"/>
    </source>
</evidence>
<dbReference type="SUPFAM" id="SSF56349">
    <property type="entry name" value="DNA breaking-rejoining enzymes"/>
    <property type="match status" value="1"/>
</dbReference>
<dbReference type="PANTHER" id="PTHR30349:SF64">
    <property type="entry name" value="PROPHAGE INTEGRASE INTD-RELATED"/>
    <property type="match status" value="1"/>
</dbReference>
<feature type="domain" description="Core-binding (CB)" evidence="8">
    <location>
        <begin position="133"/>
        <end position="219"/>
    </location>
</feature>
<evidence type="ECO:0000259" key="7">
    <source>
        <dbReference type="PROSITE" id="PS51898"/>
    </source>
</evidence>
<evidence type="ECO:0000313" key="9">
    <source>
        <dbReference type="EMBL" id="AHC15462.1"/>
    </source>
</evidence>